<dbReference type="AlphaFoldDB" id="A0A381ZUV1"/>
<name>A0A381ZUV1_9ZZZZ</name>
<reference evidence="1" key="1">
    <citation type="submission" date="2018-05" db="EMBL/GenBank/DDBJ databases">
        <authorList>
            <person name="Lanie J.A."/>
            <person name="Ng W.-L."/>
            <person name="Kazmierczak K.M."/>
            <person name="Andrzejewski T.M."/>
            <person name="Davidsen T.M."/>
            <person name="Wayne K.J."/>
            <person name="Tettelin H."/>
            <person name="Glass J.I."/>
            <person name="Rusch D."/>
            <person name="Podicherti R."/>
            <person name="Tsui H.-C.T."/>
            <person name="Winkler M.E."/>
        </authorList>
    </citation>
    <scope>NUCLEOTIDE SEQUENCE</scope>
</reference>
<dbReference type="EMBL" id="UINC01022766">
    <property type="protein sequence ID" value="SVA93065.1"/>
    <property type="molecule type" value="Genomic_DNA"/>
</dbReference>
<gene>
    <name evidence="1" type="ORF">METZ01_LOCUS145919</name>
</gene>
<proteinExistence type="predicted"/>
<protein>
    <submittedName>
        <fullName evidence="1">Uncharacterized protein</fullName>
    </submittedName>
</protein>
<accession>A0A381ZUV1</accession>
<organism evidence="1">
    <name type="scientific">marine metagenome</name>
    <dbReference type="NCBI Taxonomy" id="408172"/>
    <lineage>
        <taxon>unclassified sequences</taxon>
        <taxon>metagenomes</taxon>
        <taxon>ecological metagenomes</taxon>
    </lineage>
</organism>
<sequence>MGKNGVGPCAVQTCEPRQAREGAAVSRHLQVPQTNPADVPRRVRPCVGFDGWCTAGFVG</sequence>
<evidence type="ECO:0000313" key="1">
    <source>
        <dbReference type="EMBL" id="SVA93065.1"/>
    </source>
</evidence>